<dbReference type="EMBL" id="CP011454">
    <property type="protein sequence ID" value="AMW04144.1"/>
    <property type="molecule type" value="Genomic_DNA"/>
</dbReference>
<dbReference type="AlphaFoldDB" id="A0A143BIA4"/>
<evidence type="ECO:0000313" key="2">
    <source>
        <dbReference type="Proteomes" id="UP000076404"/>
    </source>
</evidence>
<dbReference type="KEGG" id="gph:GEMMAAP_03440"/>
<dbReference type="eggNOG" id="COG5492">
    <property type="taxonomic scope" value="Bacteria"/>
</dbReference>
<dbReference type="RefSeq" id="WP_026850222.1">
    <property type="nucleotide sequence ID" value="NZ_CP011454.1"/>
</dbReference>
<reference evidence="1 2" key="1">
    <citation type="journal article" date="2014" name="Proc. Natl. Acad. Sci. U.S.A.">
        <title>Functional type 2 photosynthetic reaction centers found in the rare bacterial phylum Gemmatimonadetes.</title>
        <authorList>
            <person name="Zeng Y."/>
            <person name="Feng F."/>
            <person name="Medova H."/>
            <person name="Dean J."/>
            <person name="Koblizek M."/>
        </authorList>
    </citation>
    <scope>NUCLEOTIDE SEQUENCE [LARGE SCALE GENOMIC DNA]</scope>
    <source>
        <strain evidence="1 2">AP64</strain>
    </source>
</reference>
<name>A0A143BIA4_9BACT</name>
<dbReference type="OrthoDB" id="1495777at2"/>
<keyword evidence="2" id="KW-1185">Reference proteome</keyword>
<gene>
    <name evidence="1" type="ORF">GEMMAAP_03440</name>
</gene>
<protein>
    <recommendedName>
        <fullName evidence="3">IPT/TIG domain-containing protein</fullName>
    </recommendedName>
</protein>
<sequence>MLHACSGADALSPEVGNPSAPTPVPSDPVRIVAVGPDTLVAGSLLVVEGENIPADAAVTVTVGGQALPIRAQSATRFEALLPVGAFPCGATAAHTVQVQVGATVFEARRPLRTAQRVALEAGQSISLLDAQPSRCVELAPAAVGENARYVVAVVNTSTTAGNVASFELRGMSAAASGAPASGFIGGATSGLLATPSIPLSTPALTAARRVLEQMPAAEAAHGARLGAQRSRLTQAGSAVSAWQLARSRSSLLLGGGASAAAQRFAMVGDTLTLMASASSCNTGKAVRARVVYAGSKAVVLEDITAMRAGTMDGQYRKIGGEFDSVVYPLLQQNIGDPLAMNAQLSGDGRVTMLFTRFVNDSLPGTAAFVNACNFYPRSTFAASNQDEVFYARVPGAWETPEEWRRAIRASVVHEAKHLASFAERMSRGVQFEEPWLEEATARIAEELYARTFPGGGSWKGNTGFASSVGCELTQCDDRPLIMWKHFSVLHQYLRGADTLSPLAPTGANDNTYYASGWSLVRWMVDTYASNESTWLKALVRGDGGLVGMPGLVQRTGASVPALTVGWAVANLQASQRETPGQVNSQSWNLADHWTGMSTVFPGAFSSEPIRKITPPVLGEGGIVVRQIALGVSFFGVTATASEPLVLGIHGRESYAPSFAIIRSR</sequence>
<reference evidence="1 2" key="2">
    <citation type="journal article" date="2016" name="Environ. Microbiol. Rep.">
        <title>Metagenomic evidence for the presence of phototrophic Gemmatimonadetes bacteria in diverse environments.</title>
        <authorList>
            <person name="Zeng Y."/>
            <person name="Baumbach J."/>
            <person name="Barbosa E.G."/>
            <person name="Azevedo V."/>
            <person name="Zhang C."/>
            <person name="Koblizek M."/>
        </authorList>
    </citation>
    <scope>NUCLEOTIDE SEQUENCE [LARGE SCALE GENOMIC DNA]</scope>
    <source>
        <strain evidence="1 2">AP64</strain>
    </source>
</reference>
<proteinExistence type="predicted"/>
<organism evidence="1 2">
    <name type="scientific">Gemmatimonas phototrophica</name>
    <dbReference type="NCBI Taxonomy" id="1379270"/>
    <lineage>
        <taxon>Bacteria</taxon>
        <taxon>Pseudomonadati</taxon>
        <taxon>Gemmatimonadota</taxon>
        <taxon>Gemmatimonadia</taxon>
        <taxon>Gemmatimonadales</taxon>
        <taxon>Gemmatimonadaceae</taxon>
        <taxon>Gemmatimonas</taxon>
    </lineage>
</organism>
<evidence type="ECO:0008006" key="3">
    <source>
        <dbReference type="Google" id="ProtNLM"/>
    </source>
</evidence>
<dbReference type="Proteomes" id="UP000076404">
    <property type="component" value="Chromosome"/>
</dbReference>
<evidence type="ECO:0000313" key="1">
    <source>
        <dbReference type="EMBL" id="AMW04144.1"/>
    </source>
</evidence>
<accession>A0A143BIA4</accession>